<evidence type="ECO:0000256" key="2">
    <source>
        <dbReference type="SAM" id="SignalP"/>
    </source>
</evidence>
<feature type="domain" description="DUF5667" evidence="3">
    <location>
        <begin position="31"/>
        <end position="141"/>
    </location>
</feature>
<gene>
    <name evidence="4" type="ORF">COU49_01135</name>
</gene>
<dbReference type="Proteomes" id="UP000230094">
    <property type="component" value="Unassembled WGS sequence"/>
</dbReference>
<protein>
    <recommendedName>
        <fullName evidence="3">DUF5667 domain-containing protein</fullName>
    </recommendedName>
</protein>
<evidence type="ECO:0000259" key="3">
    <source>
        <dbReference type="Pfam" id="PF18915"/>
    </source>
</evidence>
<dbReference type="InterPro" id="IPR043725">
    <property type="entry name" value="DUF5667"/>
</dbReference>
<comment type="caution">
    <text evidence="4">The sequence shown here is derived from an EMBL/GenBank/DDBJ whole genome shotgun (WGS) entry which is preliminary data.</text>
</comment>
<evidence type="ECO:0000313" key="5">
    <source>
        <dbReference type="Proteomes" id="UP000230094"/>
    </source>
</evidence>
<evidence type="ECO:0000313" key="4">
    <source>
        <dbReference type="EMBL" id="PIR68451.1"/>
    </source>
</evidence>
<keyword evidence="2" id="KW-0732">Signal</keyword>
<evidence type="ECO:0000256" key="1">
    <source>
        <dbReference type="SAM" id="MobiDB-lite"/>
    </source>
</evidence>
<proteinExistence type="predicted"/>
<dbReference type="AlphaFoldDB" id="A0A2H0TBT0"/>
<feature type="chain" id="PRO_5013614651" description="DUF5667 domain-containing protein" evidence="2">
    <location>
        <begin position="23"/>
        <end position="221"/>
    </location>
</feature>
<sequence>MIKKLLLIPVLAVLLLAGSAHAQTEELPDPGTLPGNPFYYFKLAAEQVGTLFTFGDLSKAERFQALAEKRLAEAQALSEEGDEERATNAAERYGAMLARIEERTQKAKEDGKDVEGLLERMAERSLKHQAVLARVFDKAPEAARPALERVMGMSAQKHEAAVQAISGERAETIRARLQEEREERRPEFSRLKERGVPVREIKDKEDDMIEDDTDEMMDDES</sequence>
<feature type="signal peptide" evidence="2">
    <location>
        <begin position="1"/>
        <end position="22"/>
    </location>
</feature>
<name>A0A2H0TBT0_9BACT</name>
<feature type="compositionally biased region" description="Basic and acidic residues" evidence="1">
    <location>
        <begin position="177"/>
        <end position="205"/>
    </location>
</feature>
<dbReference type="Pfam" id="PF18915">
    <property type="entry name" value="DUF5667"/>
    <property type="match status" value="1"/>
</dbReference>
<reference evidence="5" key="1">
    <citation type="submission" date="2017-09" db="EMBL/GenBank/DDBJ databases">
        <title>Depth-based differentiation of microbial function through sediment-hosted aquifers and enrichment of novel symbionts in the deep terrestrial subsurface.</title>
        <authorList>
            <person name="Probst A.J."/>
            <person name="Ladd B."/>
            <person name="Jarett J.K."/>
            <person name="Geller-Mcgrath D.E."/>
            <person name="Sieber C.M.K."/>
            <person name="Emerson J.B."/>
            <person name="Anantharaman K."/>
            <person name="Thomas B.C."/>
            <person name="Malmstrom R."/>
            <person name="Stieglmeier M."/>
            <person name="Klingl A."/>
            <person name="Woyke T."/>
            <person name="Ryan C.M."/>
            <person name="Banfield J.F."/>
        </authorList>
    </citation>
    <scope>NUCLEOTIDE SEQUENCE [LARGE SCALE GENOMIC DNA]</scope>
</reference>
<feature type="compositionally biased region" description="Acidic residues" evidence="1">
    <location>
        <begin position="206"/>
        <end position="221"/>
    </location>
</feature>
<dbReference type="EMBL" id="PFCQ01000005">
    <property type="protein sequence ID" value="PIR68451.1"/>
    <property type="molecule type" value="Genomic_DNA"/>
</dbReference>
<organism evidence="4 5">
    <name type="scientific">Candidatus Nomurabacteria bacterium CG10_big_fil_rev_8_21_14_0_10_35_16</name>
    <dbReference type="NCBI Taxonomy" id="1974731"/>
    <lineage>
        <taxon>Bacteria</taxon>
        <taxon>Candidatus Nomuraibacteriota</taxon>
    </lineage>
</organism>
<feature type="region of interest" description="Disordered" evidence="1">
    <location>
        <begin position="177"/>
        <end position="221"/>
    </location>
</feature>
<accession>A0A2H0TBT0</accession>